<feature type="region of interest" description="Disordered" evidence="1">
    <location>
        <begin position="431"/>
        <end position="458"/>
    </location>
</feature>
<dbReference type="Gene3D" id="2.160.20.10">
    <property type="entry name" value="Single-stranded right-handed beta-helix, Pectin lyase-like"/>
    <property type="match status" value="1"/>
</dbReference>
<dbReference type="SUPFAM" id="SSF51126">
    <property type="entry name" value="Pectin lyase-like"/>
    <property type="match status" value="1"/>
</dbReference>
<dbReference type="EMBL" id="QYAD01000001">
    <property type="protein sequence ID" value="MBL3688622.1"/>
    <property type="molecule type" value="Genomic_DNA"/>
</dbReference>
<dbReference type="InterPro" id="IPR012334">
    <property type="entry name" value="Pectin_lyas_fold"/>
</dbReference>
<name>A0ABS1SNA8_9MICO</name>
<dbReference type="RefSeq" id="WP_202380649.1">
    <property type="nucleotide sequence ID" value="NZ_BAAAMA010000003.1"/>
</dbReference>
<sequence length="948" mass="98640">MRERIFRAGNRSRAASSVSARTTRPRGRVLVALAAAFALALAPFMPAAGAQAVNYTFYLNSADVTANAKDANPGDGVCATAAGTCTLRAALEESNALNRAPGEILITPAAGFTGNIDPVATSYQYMQTGAVSNQDGGAHFLVTAPVTIDLKNEVTVEATRDLGGALFHVNGKNIVFQNVTQVLSGESSFVMGPNADGVTIDGGSSVTQAHYGPERFIVFREGSKNITVKNYRVQGFYDAGTATGLFYFNAQNSTPIENVVIDNVRVSYTTGGSCTASDGSGCRTSLMQFLPRNQNVVLNGFTFTNSFVSNLTSQVSFPFTTGTATGYSVKASNINISNNEFINVQGTGGLSYTNAFIALPYGPMAGTNVISGNKFVRATSGHGYAVSWNGNTTSGSAGDLTVANNYFNGYTTNSIYLQNAGDVSVERNTFGARSASQGRPGTLEETRDGSSALLDNQSNANGRVTTWYPNADAKVLTAEAPAGSIQVESPLPEDVPACVATLDAVAPTDGPFPAAKVDLDLYWTQDRTAEVYLGRVENVTGSSAKLLLDLPVGPQEFPSTVVGNTDTATIVDADTGVAGGYIRMQTIGSDTRQSSQYSRMVGFSGSCRPELTINQKTGQNDPTLARDLHYTVKSSLPLNPDSVTAAVVDVTAASVPETIDAGRLNPRSVSVTPVAGTADREFEVIARVDDSAKVTAGIAADRVRSTGGLTNRAAAASTDPDITFRNPISVKPGSFTLVTGEPDGKQYGFSLAAGAPAPSKELSFAATPDQAATDNAVELSSPTATIGVGETTSTKIRVTAGAGDVQANTPVTVAHTVASDDTNYDGLVVNTLLVKLFSTDPSVKITKRAFVDVSDTSTPAQIMATGTEALPGTRLMDGQPVCFIYEVANISADDWATVLSDVTVTDTDTRLGEDGVIGTVAKLPVGESTRLSACGSLIPVDTTSGAAR</sequence>
<protein>
    <submittedName>
        <fullName evidence="2">Right-handed parallel beta-helix repeat-containing protein</fullName>
    </submittedName>
</protein>
<organism evidence="2 3">
    <name type="scientific">Leucobacter chromiireducens subsp. chromiireducens</name>
    <dbReference type="NCBI Taxonomy" id="660067"/>
    <lineage>
        <taxon>Bacteria</taxon>
        <taxon>Bacillati</taxon>
        <taxon>Actinomycetota</taxon>
        <taxon>Actinomycetes</taxon>
        <taxon>Micrococcales</taxon>
        <taxon>Microbacteriaceae</taxon>
        <taxon>Leucobacter</taxon>
    </lineage>
</organism>
<proteinExistence type="predicted"/>
<dbReference type="InterPro" id="IPR006626">
    <property type="entry name" value="PbH1"/>
</dbReference>
<dbReference type="SMART" id="SM00710">
    <property type="entry name" value="PbH1"/>
    <property type="match status" value="6"/>
</dbReference>
<reference evidence="2 3" key="1">
    <citation type="submission" date="2018-09" db="EMBL/GenBank/DDBJ databases">
        <title>Comparative genomics of Leucobacter spp.</title>
        <authorList>
            <person name="Reis A.C."/>
            <person name="Kolvenbach B.A."/>
            <person name="Corvini P.F.X."/>
            <person name="Nunes O.C."/>
        </authorList>
    </citation>
    <scope>NUCLEOTIDE SEQUENCE [LARGE SCALE GENOMIC DNA]</scope>
    <source>
        <strain evidence="2 3">L-1</strain>
    </source>
</reference>
<gene>
    <name evidence="2" type="ORF">D3226_01435</name>
</gene>
<comment type="caution">
    <text evidence="2">The sequence shown here is derived from an EMBL/GenBank/DDBJ whole genome shotgun (WGS) entry which is preliminary data.</text>
</comment>
<accession>A0ABS1SNA8</accession>
<evidence type="ECO:0000313" key="3">
    <source>
        <dbReference type="Proteomes" id="UP001646141"/>
    </source>
</evidence>
<dbReference type="InterPro" id="IPR011050">
    <property type="entry name" value="Pectin_lyase_fold/virulence"/>
</dbReference>
<evidence type="ECO:0000313" key="2">
    <source>
        <dbReference type="EMBL" id="MBL3688622.1"/>
    </source>
</evidence>
<evidence type="ECO:0000256" key="1">
    <source>
        <dbReference type="SAM" id="MobiDB-lite"/>
    </source>
</evidence>
<dbReference type="Proteomes" id="UP001646141">
    <property type="component" value="Unassembled WGS sequence"/>
</dbReference>
<keyword evidence="3" id="KW-1185">Reference proteome</keyword>